<evidence type="ECO:0000313" key="2">
    <source>
        <dbReference type="EMBL" id="EHK19863.1"/>
    </source>
</evidence>
<reference evidence="2 3" key="1">
    <citation type="journal article" date="2011" name="Genome Biol.">
        <title>Comparative genome sequence analysis underscores mycoparasitism as the ancestral life style of Trichoderma.</title>
        <authorList>
            <person name="Kubicek C.P."/>
            <person name="Herrera-Estrella A."/>
            <person name="Seidl-Seiboth V."/>
            <person name="Martinez D.A."/>
            <person name="Druzhinina I.S."/>
            <person name="Thon M."/>
            <person name="Zeilinger S."/>
            <person name="Casas-Flores S."/>
            <person name="Horwitz B.A."/>
            <person name="Mukherjee P.K."/>
            <person name="Mukherjee M."/>
            <person name="Kredics L."/>
            <person name="Alcaraz L.D."/>
            <person name="Aerts A."/>
            <person name="Antal Z."/>
            <person name="Atanasova L."/>
            <person name="Cervantes-Badillo M.G."/>
            <person name="Challacombe J."/>
            <person name="Chertkov O."/>
            <person name="McCluskey K."/>
            <person name="Coulpier F."/>
            <person name="Deshpande N."/>
            <person name="von Doehren H."/>
            <person name="Ebbole D.J."/>
            <person name="Esquivel-Naranjo E.U."/>
            <person name="Fekete E."/>
            <person name="Flipphi M."/>
            <person name="Glaser F."/>
            <person name="Gomez-Rodriguez E.Y."/>
            <person name="Gruber S."/>
            <person name="Han C."/>
            <person name="Henrissat B."/>
            <person name="Hermosa R."/>
            <person name="Hernandez-Onate M."/>
            <person name="Karaffa L."/>
            <person name="Kosti I."/>
            <person name="Le Crom S."/>
            <person name="Lindquist E."/>
            <person name="Lucas S."/>
            <person name="Luebeck M."/>
            <person name="Luebeck P.S."/>
            <person name="Margeot A."/>
            <person name="Metz B."/>
            <person name="Misra M."/>
            <person name="Nevalainen H."/>
            <person name="Omann M."/>
            <person name="Packer N."/>
            <person name="Perrone G."/>
            <person name="Uresti-Rivera E.E."/>
            <person name="Salamov A."/>
            <person name="Schmoll M."/>
            <person name="Seiboth B."/>
            <person name="Shapiro H."/>
            <person name="Sukno S."/>
            <person name="Tamayo-Ramos J.A."/>
            <person name="Tisch D."/>
            <person name="Wiest A."/>
            <person name="Wilkinson H.H."/>
            <person name="Zhang M."/>
            <person name="Coutinho P.M."/>
            <person name="Kenerley C.M."/>
            <person name="Monte E."/>
            <person name="Baker S.E."/>
            <person name="Grigoriev I.V."/>
        </authorList>
    </citation>
    <scope>NUCLEOTIDE SEQUENCE [LARGE SCALE GENOMIC DNA]</scope>
    <source>
        <strain evidence="3">Gv29-8 / FGSC 10586</strain>
    </source>
</reference>
<name>G9N0I1_HYPVG</name>
<dbReference type="GO" id="GO:0005634">
    <property type="term" value="C:nucleus"/>
    <property type="evidence" value="ECO:0007669"/>
    <property type="project" value="TreeGrafter"/>
</dbReference>
<dbReference type="GO" id="GO:0016538">
    <property type="term" value="F:cyclin-dependent protein serine/threonine kinase regulator activity"/>
    <property type="evidence" value="ECO:0007669"/>
    <property type="project" value="TreeGrafter"/>
</dbReference>
<dbReference type="OrthoDB" id="10250320at2759"/>
<dbReference type="VEuPathDB" id="FungiDB:TRIVIDRAFT_137102"/>
<comment type="caution">
    <text evidence="2">The sequence shown here is derived from an EMBL/GenBank/DDBJ whole genome shotgun (WGS) entry which is preliminary data.</text>
</comment>
<dbReference type="InParanoid" id="G9N0I1"/>
<dbReference type="EMBL" id="ABDF02000082">
    <property type="protein sequence ID" value="EHK19863.1"/>
    <property type="molecule type" value="Genomic_DNA"/>
</dbReference>
<proteinExistence type="predicted"/>
<dbReference type="GeneID" id="25787717"/>
<sequence length="196" mass="22961">LSIEYLNEAALRQFIDQPVGDSMISFLANATHNIIPCKSTLPRTKWPQLIYTKKNKLPTLNEFITQLVNLSKVKAPTFMSTLVYLNRLKSKLRHNARGQPWTLYGIFLAALILSAKNLNDASPKNKQWADYTRMITDDYRFGFTCVEVNLMERQLLSMLGWELIITKHDLYRELDFFLNPLRIKLEKHVRCREKQK</sequence>
<dbReference type="OMA" id="HEEYIQH"/>
<dbReference type="PANTHER" id="PTHR15615:SF10">
    <property type="entry name" value="PHO85 CYCLIN-2-RELATED"/>
    <property type="match status" value="1"/>
</dbReference>
<dbReference type="GO" id="GO:0000307">
    <property type="term" value="C:cyclin-dependent protein kinase holoenzyme complex"/>
    <property type="evidence" value="ECO:0007669"/>
    <property type="project" value="TreeGrafter"/>
</dbReference>
<dbReference type="InterPro" id="IPR036915">
    <property type="entry name" value="Cyclin-like_sf"/>
</dbReference>
<evidence type="ECO:0000313" key="3">
    <source>
        <dbReference type="Proteomes" id="UP000007115"/>
    </source>
</evidence>
<dbReference type="GO" id="GO:0019901">
    <property type="term" value="F:protein kinase binding"/>
    <property type="evidence" value="ECO:0007669"/>
    <property type="project" value="InterPro"/>
</dbReference>
<dbReference type="STRING" id="413071.G9N0I1"/>
<dbReference type="HOGENOM" id="CLU_018149_1_2_1"/>
<feature type="non-terminal residue" evidence="2">
    <location>
        <position position="1"/>
    </location>
</feature>
<feature type="non-terminal residue" evidence="2">
    <location>
        <position position="196"/>
    </location>
</feature>
<accession>G9N0I1</accession>
<feature type="domain" description="Cyclin N-terminal" evidence="1">
    <location>
        <begin position="52"/>
        <end position="163"/>
    </location>
</feature>
<dbReference type="Gene3D" id="1.10.472.10">
    <property type="entry name" value="Cyclin-like"/>
    <property type="match status" value="1"/>
</dbReference>
<evidence type="ECO:0000259" key="1">
    <source>
        <dbReference type="Pfam" id="PF00134"/>
    </source>
</evidence>
<dbReference type="FunCoup" id="G9N0I1">
    <property type="interactions" value="146"/>
</dbReference>
<dbReference type="eggNOG" id="KOG1674">
    <property type="taxonomic scope" value="Eukaryota"/>
</dbReference>
<dbReference type="CDD" id="cd20557">
    <property type="entry name" value="CYCLIN_ScPCL1-like"/>
    <property type="match status" value="1"/>
</dbReference>
<keyword evidence="3" id="KW-1185">Reference proteome</keyword>
<organism evidence="2 3">
    <name type="scientific">Hypocrea virens (strain Gv29-8 / FGSC 10586)</name>
    <name type="common">Gliocladium virens</name>
    <name type="synonym">Trichoderma virens</name>
    <dbReference type="NCBI Taxonomy" id="413071"/>
    <lineage>
        <taxon>Eukaryota</taxon>
        <taxon>Fungi</taxon>
        <taxon>Dikarya</taxon>
        <taxon>Ascomycota</taxon>
        <taxon>Pezizomycotina</taxon>
        <taxon>Sordariomycetes</taxon>
        <taxon>Hypocreomycetidae</taxon>
        <taxon>Hypocreales</taxon>
        <taxon>Hypocreaceae</taxon>
        <taxon>Trichoderma</taxon>
    </lineage>
</organism>
<dbReference type="RefSeq" id="XP_013954060.1">
    <property type="nucleotide sequence ID" value="XM_014098585.1"/>
</dbReference>
<dbReference type="InterPro" id="IPR006671">
    <property type="entry name" value="Cyclin_N"/>
</dbReference>
<dbReference type="SUPFAM" id="SSF47954">
    <property type="entry name" value="Cyclin-like"/>
    <property type="match status" value="1"/>
</dbReference>
<dbReference type="Pfam" id="PF00134">
    <property type="entry name" value="Cyclin_N"/>
    <property type="match status" value="1"/>
</dbReference>
<protein>
    <recommendedName>
        <fullName evidence="1">Cyclin N-terminal domain-containing protein</fullName>
    </recommendedName>
</protein>
<dbReference type="PANTHER" id="PTHR15615">
    <property type="match status" value="1"/>
</dbReference>
<dbReference type="InterPro" id="IPR013922">
    <property type="entry name" value="Cyclin_PHO80-like"/>
</dbReference>
<gene>
    <name evidence="2" type="ORF">TRIVIDRAFT_137102</name>
</gene>
<dbReference type="AlphaFoldDB" id="G9N0I1"/>
<dbReference type="Proteomes" id="UP000007115">
    <property type="component" value="Unassembled WGS sequence"/>
</dbReference>